<comment type="caution">
    <text evidence="1">The sequence shown here is derived from an EMBL/GenBank/DDBJ whole genome shotgun (WGS) entry which is preliminary data.</text>
</comment>
<proteinExistence type="predicted"/>
<reference evidence="1" key="2">
    <citation type="submission" date="2023-04" db="EMBL/GenBank/DDBJ databases">
        <authorList>
            <person name="Bu L."/>
            <person name="Lu L."/>
            <person name="Laidemitt M.R."/>
            <person name="Zhang S.M."/>
            <person name="Mutuku M."/>
            <person name="Mkoji G."/>
            <person name="Steinauer M."/>
            <person name="Loker E.S."/>
        </authorList>
    </citation>
    <scope>NUCLEOTIDE SEQUENCE</scope>
    <source>
        <strain evidence="1">KasaAsao</strain>
        <tissue evidence="1">Whole Snail</tissue>
    </source>
</reference>
<name>A0AAD8B6D3_BIOPF</name>
<dbReference type="InterPro" id="IPR016576">
    <property type="entry name" value="Ribosomal_mL63"/>
</dbReference>
<sequence>MKLTNVLQFYTRYRRVNGLLRFGKYRVIPPISVNFKRKVAELMCIEKDNLDIINKPFLSADEENAFHKVVPRVPYKNDKTKKDELLTERLDNLPPNYTTKELFAILNCNKKWE</sequence>
<evidence type="ECO:0000313" key="1">
    <source>
        <dbReference type="EMBL" id="KAK0047520.1"/>
    </source>
</evidence>
<protein>
    <submittedName>
        <fullName evidence="1">Ribosomal protein 63 mitochondrial</fullName>
    </submittedName>
</protein>
<keyword evidence="2" id="KW-1185">Reference proteome</keyword>
<reference evidence="1" key="1">
    <citation type="journal article" date="2023" name="PLoS Negl. Trop. Dis.">
        <title>A genome sequence for Biomphalaria pfeifferi, the major vector snail for the human-infecting parasite Schistosoma mansoni.</title>
        <authorList>
            <person name="Bu L."/>
            <person name="Lu L."/>
            <person name="Laidemitt M.R."/>
            <person name="Zhang S.M."/>
            <person name="Mutuku M."/>
            <person name="Mkoji G."/>
            <person name="Steinauer M."/>
            <person name="Loker E.S."/>
        </authorList>
    </citation>
    <scope>NUCLEOTIDE SEQUENCE</scope>
    <source>
        <strain evidence="1">KasaAsao</strain>
    </source>
</reference>
<dbReference type="Pfam" id="PF14978">
    <property type="entry name" value="MRP-63"/>
    <property type="match status" value="1"/>
</dbReference>
<gene>
    <name evidence="1" type="ORF">Bpfe_023072</name>
</gene>
<dbReference type="GO" id="GO:0005761">
    <property type="term" value="C:mitochondrial ribosome"/>
    <property type="evidence" value="ECO:0007669"/>
    <property type="project" value="InterPro"/>
</dbReference>
<dbReference type="EMBL" id="JASAOG010000150">
    <property type="protein sequence ID" value="KAK0047520.1"/>
    <property type="molecule type" value="Genomic_DNA"/>
</dbReference>
<dbReference type="Proteomes" id="UP001233172">
    <property type="component" value="Unassembled WGS sequence"/>
</dbReference>
<organism evidence="1 2">
    <name type="scientific">Biomphalaria pfeifferi</name>
    <name type="common">Bloodfluke planorb</name>
    <name type="synonym">Freshwater snail</name>
    <dbReference type="NCBI Taxonomy" id="112525"/>
    <lineage>
        <taxon>Eukaryota</taxon>
        <taxon>Metazoa</taxon>
        <taxon>Spiralia</taxon>
        <taxon>Lophotrochozoa</taxon>
        <taxon>Mollusca</taxon>
        <taxon>Gastropoda</taxon>
        <taxon>Heterobranchia</taxon>
        <taxon>Euthyneura</taxon>
        <taxon>Panpulmonata</taxon>
        <taxon>Hygrophila</taxon>
        <taxon>Lymnaeoidea</taxon>
        <taxon>Planorbidae</taxon>
        <taxon>Biomphalaria</taxon>
    </lineage>
</organism>
<accession>A0AAD8B6D3</accession>
<keyword evidence="1" id="KW-0687">Ribonucleoprotein</keyword>
<keyword evidence="1" id="KW-0689">Ribosomal protein</keyword>
<evidence type="ECO:0000313" key="2">
    <source>
        <dbReference type="Proteomes" id="UP001233172"/>
    </source>
</evidence>
<dbReference type="AlphaFoldDB" id="A0AAD8B6D3"/>